<evidence type="ECO:0000259" key="1">
    <source>
        <dbReference type="Pfam" id="PF03625"/>
    </source>
</evidence>
<protein>
    <submittedName>
        <fullName evidence="2">DUF302 domain-containing protein</fullName>
    </submittedName>
</protein>
<comment type="caution">
    <text evidence="2">The sequence shown here is derived from an EMBL/GenBank/DDBJ whole genome shotgun (WGS) entry which is preliminary data.</text>
</comment>
<organism evidence="2 3">
    <name type="scientific">Geomesophilobacter sediminis</name>
    <dbReference type="NCBI Taxonomy" id="2798584"/>
    <lineage>
        <taxon>Bacteria</taxon>
        <taxon>Pseudomonadati</taxon>
        <taxon>Thermodesulfobacteriota</taxon>
        <taxon>Desulfuromonadia</taxon>
        <taxon>Geobacterales</taxon>
        <taxon>Geobacteraceae</taxon>
        <taxon>Geomesophilobacter</taxon>
    </lineage>
</organism>
<dbReference type="Pfam" id="PF03625">
    <property type="entry name" value="DUF302"/>
    <property type="match status" value="1"/>
</dbReference>
<feature type="domain" description="DUF302" evidence="1">
    <location>
        <begin position="39"/>
        <end position="102"/>
    </location>
</feature>
<dbReference type="InterPro" id="IPR035923">
    <property type="entry name" value="TT1751-like_sf"/>
</dbReference>
<dbReference type="Gene3D" id="3.30.310.70">
    <property type="entry name" value="TT1751-like domain"/>
    <property type="match status" value="1"/>
</dbReference>
<dbReference type="EMBL" id="JAEMHM010000029">
    <property type="protein sequence ID" value="MBJ6727788.1"/>
    <property type="molecule type" value="Genomic_DNA"/>
</dbReference>
<proteinExistence type="predicted"/>
<dbReference type="PANTHER" id="PTHR38342">
    <property type="entry name" value="SLR5037 PROTEIN"/>
    <property type="match status" value="1"/>
</dbReference>
<evidence type="ECO:0000313" key="3">
    <source>
        <dbReference type="Proteomes" id="UP000636888"/>
    </source>
</evidence>
<dbReference type="SUPFAM" id="SSF103247">
    <property type="entry name" value="TT1751-like"/>
    <property type="match status" value="1"/>
</dbReference>
<accession>A0A8J7M4C8</accession>
<reference evidence="2" key="1">
    <citation type="submission" date="2020-12" db="EMBL/GenBank/DDBJ databases">
        <title>Geomonas sp. Red875, isolated from river sediment.</title>
        <authorList>
            <person name="Xu Z."/>
            <person name="Zhang Z."/>
            <person name="Masuda Y."/>
            <person name="Itoh H."/>
            <person name="Senoo K."/>
        </authorList>
    </citation>
    <scope>NUCLEOTIDE SEQUENCE</scope>
    <source>
        <strain evidence="2">Red875</strain>
    </source>
</reference>
<dbReference type="Proteomes" id="UP000636888">
    <property type="component" value="Unassembled WGS sequence"/>
</dbReference>
<dbReference type="CDD" id="cd14797">
    <property type="entry name" value="DUF302"/>
    <property type="match status" value="1"/>
</dbReference>
<gene>
    <name evidence="2" type="ORF">JFN93_24025</name>
</gene>
<name>A0A8J7M4C8_9BACT</name>
<dbReference type="AlphaFoldDB" id="A0A8J7M4C8"/>
<evidence type="ECO:0000313" key="2">
    <source>
        <dbReference type="EMBL" id="MBJ6727788.1"/>
    </source>
</evidence>
<dbReference type="InterPro" id="IPR005180">
    <property type="entry name" value="DUF302"/>
</dbReference>
<dbReference type="InterPro" id="IPR016796">
    <property type="entry name" value="UCP021774"/>
</dbReference>
<dbReference type="PIRSF" id="PIRSF021774">
    <property type="entry name" value="UCP021774"/>
    <property type="match status" value="1"/>
</dbReference>
<sequence>MQLNTPYAFGKTIDLPFEEAQKRVREELGKLGFGILTEIDVRQKFAEKLQKDFRNYVILGACNPGFAYQALEREINIGALLPCNVLVYTTDDGRTAVVVKDPIAALAQTGNAEIAGLAAEVADQMKQMLAALEP</sequence>
<dbReference type="RefSeq" id="WP_199386928.1">
    <property type="nucleotide sequence ID" value="NZ_JAEMHM010000029.1"/>
</dbReference>
<keyword evidence="3" id="KW-1185">Reference proteome</keyword>
<dbReference type="PANTHER" id="PTHR38342:SF1">
    <property type="entry name" value="SLR5037 PROTEIN"/>
    <property type="match status" value="1"/>
</dbReference>